<protein>
    <submittedName>
        <fullName evidence="2">Uncharacterized protein</fullName>
    </submittedName>
</protein>
<feature type="compositionally biased region" description="Basic and acidic residues" evidence="1">
    <location>
        <begin position="205"/>
        <end position="221"/>
    </location>
</feature>
<evidence type="ECO:0000313" key="3">
    <source>
        <dbReference type="Proteomes" id="UP001211513"/>
    </source>
</evidence>
<feature type="region of interest" description="Disordered" evidence="1">
    <location>
        <begin position="199"/>
        <end position="221"/>
    </location>
</feature>
<accession>A0AAJ5R2Q9</accession>
<sequence length="221" mass="24978">MNDLLRDILIADLPPAFVNGFEKAAIWSYNEAWERVKNETCITDDGCHYLLPHLRRVLLESALSNLALDSGLRVQSKEVSSGAHKYIEVRVGRLVMTCSKTTGPNAVPRSCDFRDQYSNINEHIPQQNLFPVNSTPGPESLYCLIIHGPTAQNKDDLGFCCFGFPSQDMKDWVQPPIPLADIRDYQRLYYRKSDDNHAKIQQAEGKLKPGFDTGHAEEERA</sequence>
<reference evidence="2" key="2">
    <citation type="submission" date="2022-10" db="EMBL/GenBank/DDBJ databases">
        <authorList>
            <person name="Landa B."/>
            <person name="Arias-Giraldo L.F."/>
            <person name="Roman-Ecija M."/>
            <person name="Velasco-Amo M.P."/>
            <person name="De La Fuente L."/>
            <person name="Marco-Noales E."/>
            <person name="Moralejo E."/>
        </authorList>
    </citation>
    <scope>NUCLEOTIDE SEQUENCE</scope>
    <source>
        <strain evidence="2">CFBP8073</strain>
    </source>
</reference>
<dbReference type="EMBL" id="CP109886">
    <property type="protein sequence ID" value="WCF29265.1"/>
    <property type="molecule type" value="Genomic_DNA"/>
</dbReference>
<dbReference type="AlphaFoldDB" id="A0AAJ5R2Q9"/>
<evidence type="ECO:0000256" key="1">
    <source>
        <dbReference type="SAM" id="MobiDB-lite"/>
    </source>
</evidence>
<proteinExistence type="predicted"/>
<dbReference type="Proteomes" id="UP001211513">
    <property type="component" value="Chromosome"/>
</dbReference>
<reference evidence="2" key="1">
    <citation type="journal article" date="2022" name="Phytopathology">
        <title>Complete circularized genome resources of seven strains of Xylella fastidiosa subsp. fastidiosa using hybrid assembly reveals unknown plasmids.</title>
        <authorList>
            <person name="Velasco-Amo M.D.P."/>
            <person name="Arias-Giraldo L.F.F."/>
            <person name="Ecija M.R."/>
            <person name="De La Fuente L."/>
            <person name="Marco-Noales E."/>
            <person name="Moralejo E."/>
            <person name="Navas-Cort J.A."/>
            <person name="Landa B.B."/>
        </authorList>
    </citation>
    <scope>NUCLEOTIDE SEQUENCE</scope>
    <source>
        <strain evidence="2">CFBP8073</strain>
    </source>
</reference>
<dbReference type="RefSeq" id="WP_058565137.1">
    <property type="nucleotide sequence ID" value="NZ_CP109886.1"/>
</dbReference>
<gene>
    <name evidence="2" type="ORF">OK117_05230</name>
</gene>
<evidence type="ECO:0000313" key="2">
    <source>
        <dbReference type="EMBL" id="WCF29265.1"/>
    </source>
</evidence>
<name>A0AAJ5R2Q9_XYLFS</name>
<organism evidence="2 3">
    <name type="scientific">Xylella fastidiosa subsp. fastidiosa</name>
    <dbReference type="NCBI Taxonomy" id="644356"/>
    <lineage>
        <taxon>Bacteria</taxon>
        <taxon>Pseudomonadati</taxon>
        <taxon>Pseudomonadota</taxon>
        <taxon>Gammaproteobacteria</taxon>
        <taxon>Lysobacterales</taxon>
        <taxon>Lysobacteraceae</taxon>
        <taxon>Xylella</taxon>
    </lineage>
</organism>